<accession>H2C2S6</accession>
<keyword evidence="2" id="KW-1185">Reference proteome</keyword>
<dbReference type="eggNOG" id="arCOG05278">
    <property type="taxonomic scope" value="Archaea"/>
</dbReference>
<dbReference type="OrthoDB" id="9023at2157"/>
<dbReference type="AlphaFoldDB" id="H2C2S6"/>
<dbReference type="PROSITE" id="PS51257">
    <property type="entry name" value="PROKAR_LIPOPROTEIN"/>
    <property type="match status" value="1"/>
</dbReference>
<proteinExistence type="predicted"/>
<dbReference type="InterPro" id="IPR009409">
    <property type="entry name" value="DUF1059"/>
</dbReference>
<sequence length="66" mass="7302">MVSLFRKKKYSFSCSSLGMGCGYSVRGAASEEELLEILKVHAGQSHGINEIPADLLEKIKMNIKKE</sequence>
<dbReference type="HOGENOM" id="CLU_200908_0_0_2"/>
<protein>
    <submittedName>
        <fullName evidence="1">Putative small metal-binding protein</fullName>
    </submittedName>
</protein>
<dbReference type="RefSeq" id="WP_009071300.1">
    <property type="nucleotide sequence ID" value="NZ_JH597761.1"/>
</dbReference>
<evidence type="ECO:0000313" key="1">
    <source>
        <dbReference type="EMBL" id="EHP70547.1"/>
    </source>
</evidence>
<name>H2C2S6_9CREN</name>
<gene>
    <name evidence="1" type="ORF">MetMK1DRAFT_00010500</name>
</gene>
<organism evidence="1 2">
    <name type="scientific">Metallosphaera yellowstonensis MK1</name>
    <dbReference type="NCBI Taxonomy" id="671065"/>
    <lineage>
        <taxon>Archaea</taxon>
        <taxon>Thermoproteota</taxon>
        <taxon>Thermoprotei</taxon>
        <taxon>Sulfolobales</taxon>
        <taxon>Sulfolobaceae</taxon>
        <taxon>Metallosphaera</taxon>
    </lineage>
</organism>
<evidence type="ECO:0000313" key="2">
    <source>
        <dbReference type="Proteomes" id="UP000003980"/>
    </source>
</evidence>
<dbReference type="Proteomes" id="UP000003980">
    <property type="component" value="Unassembled WGS sequence"/>
</dbReference>
<dbReference type="STRING" id="671065.MetMK1DRAFT_00010500"/>
<dbReference type="EMBL" id="JH597761">
    <property type="protein sequence ID" value="EHP70547.1"/>
    <property type="molecule type" value="Genomic_DNA"/>
</dbReference>
<reference evidence="1 2" key="1">
    <citation type="submission" date="2012-01" db="EMBL/GenBank/DDBJ databases">
        <title>Improved High-Quality Draft sequence of Metallosphaera yellowstonensis MK1.</title>
        <authorList>
            <consortium name="US DOE Joint Genome Institute"/>
            <person name="Lucas S."/>
            <person name="Han J."/>
            <person name="Cheng J.-F."/>
            <person name="Goodwin L."/>
            <person name="Pitluck S."/>
            <person name="Peters L."/>
            <person name="Teshima H."/>
            <person name="Detter J.C."/>
            <person name="Han C."/>
            <person name="Tapia R."/>
            <person name="Land M."/>
            <person name="Hauser L."/>
            <person name="Kyrpides N."/>
            <person name="Kozubal M."/>
            <person name="Macur R.E."/>
            <person name="Jay Z."/>
            <person name="Inskeep W."/>
            <person name="Woyke T."/>
        </authorList>
    </citation>
    <scope>NUCLEOTIDE SEQUENCE [LARGE SCALE GENOMIC DNA]</scope>
    <source>
        <strain evidence="1 2">MK1</strain>
    </source>
</reference>
<dbReference type="Pfam" id="PF06348">
    <property type="entry name" value="DUF1059"/>
    <property type="match status" value="1"/>
</dbReference>